<dbReference type="EMBL" id="JAUTDP010000001">
    <property type="protein sequence ID" value="KAK3403162.1"/>
    <property type="molecule type" value="Genomic_DNA"/>
</dbReference>
<sequence length="260" mass="30134">MQWSWWCRESTRTSNRLTPQQLLLLQQTAKPTDVQTAFLLQSLSIRSFSILTSRLQHNCRKPAVRQVAVQSRPQASLKYESTAHPEYRVRAPARPRRLRSLIFGRCRRRSEGIHTCSLPLGERPPHPHPHPHPHRTQTVNPPNPRVPHVLLGAELSFVFTPSLGLWHGRARCWHRQSGWVDWPRLLVAWPSRIITEFCFALCQENRPRAGPSFFYGSLDKRKGEKKTEKKDWGQTTQKLSSQYHHGYQMITGVAPVQPVR</sequence>
<reference evidence="2" key="1">
    <citation type="journal article" date="2023" name="Mol. Phylogenet. Evol.">
        <title>Genome-scale phylogeny and comparative genomics of the fungal order Sordariales.</title>
        <authorList>
            <person name="Hensen N."/>
            <person name="Bonometti L."/>
            <person name="Westerberg I."/>
            <person name="Brannstrom I.O."/>
            <person name="Guillou S."/>
            <person name="Cros-Aarteil S."/>
            <person name="Calhoun S."/>
            <person name="Haridas S."/>
            <person name="Kuo A."/>
            <person name="Mondo S."/>
            <person name="Pangilinan J."/>
            <person name="Riley R."/>
            <person name="LaButti K."/>
            <person name="Andreopoulos B."/>
            <person name="Lipzen A."/>
            <person name="Chen C."/>
            <person name="Yan M."/>
            <person name="Daum C."/>
            <person name="Ng V."/>
            <person name="Clum A."/>
            <person name="Steindorff A."/>
            <person name="Ohm R.A."/>
            <person name="Martin F."/>
            <person name="Silar P."/>
            <person name="Natvig D.O."/>
            <person name="Lalanne C."/>
            <person name="Gautier V."/>
            <person name="Ament-Velasquez S.L."/>
            <person name="Kruys A."/>
            <person name="Hutchinson M.I."/>
            <person name="Powell A.J."/>
            <person name="Barry K."/>
            <person name="Miller A.N."/>
            <person name="Grigoriev I.V."/>
            <person name="Debuchy R."/>
            <person name="Gladieux P."/>
            <person name="Hiltunen Thoren M."/>
            <person name="Johannesson H."/>
        </authorList>
    </citation>
    <scope>NUCLEOTIDE SEQUENCE</scope>
    <source>
        <strain evidence="2">FGSC 1904</strain>
    </source>
</reference>
<dbReference type="AlphaFoldDB" id="A0AAE0UGD0"/>
<comment type="caution">
    <text evidence="2">The sequence shown here is derived from an EMBL/GenBank/DDBJ whole genome shotgun (WGS) entry which is preliminary data.</text>
</comment>
<dbReference type="Proteomes" id="UP001281003">
    <property type="component" value="Unassembled WGS sequence"/>
</dbReference>
<organism evidence="2 3">
    <name type="scientific">Sordaria brevicollis</name>
    <dbReference type="NCBI Taxonomy" id="83679"/>
    <lineage>
        <taxon>Eukaryota</taxon>
        <taxon>Fungi</taxon>
        <taxon>Dikarya</taxon>
        <taxon>Ascomycota</taxon>
        <taxon>Pezizomycotina</taxon>
        <taxon>Sordariomycetes</taxon>
        <taxon>Sordariomycetidae</taxon>
        <taxon>Sordariales</taxon>
        <taxon>Sordariaceae</taxon>
        <taxon>Sordaria</taxon>
    </lineage>
</organism>
<proteinExistence type="predicted"/>
<accession>A0AAE0UGD0</accession>
<feature type="region of interest" description="Disordered" evidence="1">
    <location>
        <begin position="117"/>
        <end position="142"/>
    </location>
</feature>
<name>A0AAE0UGD0_SORBR</name>
<reference evidence="2" key="2">
    <citation type="submission" date="2023-07" db="EMBL/GenBank/DDBJ databases">
        <authorList>
            <consortium name="Lawrence Berkeley National Laboratory"/>
            <person name="Haridas S."/>
            <person name="Hensen N."/>
            <person name="Bonometti L."/>
            <person name="Westerberg I."/>
            <person name="Brannstrom I.O."/>
            <person name="Guillou S."/>
            <person name="Cros-Aarteil S."/>
            <person name="Calhoun S."/>
            <person name="Kuo A."/>
            <person name="Mondo S."/>
            <person name="Pangilinan J."/>
            <person name="Riley R."/>
            <person name="LaButti K."/>
            <person name="Andreopoulos B."/>
            <person name="Lipzen A."/>
            <person name="Chen C."/>
            <person name="Yanf M."/>
            <person name="Daum C."/>
            <person name="Ng V."/>
            <person name="Clum A."/>
            <person name="Steindorff A."/>
            <person name="Ohm R."/>
            <person name="Martin F."/>
            <person name="Silar P."/>
            <person name="Natvig D."/>
            <person name="Lalanne C."/>
            <person name="Gautier V."/>
            <person name="Ament-velasquez S.L."/>
            <person name="Kruys A."/>
            <person name="Hutchinson M.I."/>
            <person name="Powell A.J."/>
            <person name="Barry K."/>
            <person name="Miller A.N."/>
            <person name="Grigoriev I.V."/>
            <person name="Debuchy R."/>
            <person name="Gladieux P."/>
            <person name="Thoren M.H."/>
            <person name="Johannesson H."/>
        </authorList>
    </citation>
    <scope>NUCLEOTIDE SEQUENCE</scope>
    <source>
        <strain evidence="2">FGSC 1904</strain>
    </source>
</reference>
<evidence type="ECO:0000313" key="2">
    <source>
        <dbReference type="EMBL" id="KAK3403162.1"/>
    </source>
</evidence>
<evidence type="ECO:0000256" key="1">
    <source>
        <dbReference type="SAM" id="MobiDB-lite"/>
    </source>
</evidence>
<feature type="compositionally biased region" description="Basic residues" evidence="1">
    <location>
        <begin position="126"/>
        <end position="135"/>
    </location>
</feature>
<gene>
    <name evidence="2" type="ORF">B0T20DRAFT_18241</name>
</gene>
<keyword evidence="3" id="KW-1185">Reference proteome</keyword>
<protein>
    <submittedName>
        <fullName evidence="2">Uncharacterized protein</fullName>
    </submittedName>
</protein>
<evidence type="ECO:0000313" key="3">
    <source>
        <dbReference type="Proteomes" id="UP001281003"/>
    </source>
</evidence>